<name>H1V8H4_COLHI</name>
<dbReference type="Proteomes" id="UP000007174">
    <property type="component" value="Unassembled WGS sequence"/>
</dbReference>
<feature type="chain" id="PRO_5013311390" evidence="1">
    <location>
        <begin position="16"/>
        <end position="406"/>
    </location>
</feature>
<sequence>MHFFVSFLLATIACASPTKFLASRDDDDDKDRWEDVTCSDPHITDAKVAADVRWESAEANSSWKAALDAWQSYEPEGEAVKLKFPAFISDFYGGPEGWDCQDPVNTPCSTTIQCDDTKYPAGFAKDSFNSAVSSSFALAKDNLKTAKDAVSVQNDLTSSMGALFDVWKNTQADYLSEVFSGTNESTLEMLDSLIRDGMMNMVPVDINLSEMVKLVQKIMFGQMIPVAWAVAPAAFTPFVLKTGDKCSDTLPETLDPFMTQDTHKKAGVCWNGNQFYVLSVGTDGVDVQADTPGLPRSDPPFQLLSGGTNDVLDGKNWAGITLEDIVVSSYSGYLKNGNRNGYNVSFDDSDGTVDELMLADGVRTPGFFSLPVCTNVWNTLMQIAGSPRDKNYYPCGVEVEKTFPAK</sequence>
<keyword evidence="1" id="KW-0732">Signal</keyword>
<evidence type="ECO:0000313" key="2">
    <source>
        <dbReference type="EMBL" id="CCF36527.1"/>
    </source>
</evidence>
<proteinExistence type="predicted"/>
<dbReference type="VEuPathDB" id="FungiDB:CH63R_11170"/>
<evidence type="ECO:0000313" key="3">
    <source>
        <dbReference type="Proteomes" id="UP000007174"/>
    </source>
</evidence>
<organism evidence="2 3">
    <name type="scientific">Colletotrichum higginsianum (strain IMI 349063)</name>
    <name type="common">Crucifer anthracnose fungus</name>
    <dbReference type="NCBI Taxonomy" id="759273"/>
    <lineage>
        <taxon>Eukaryota</taxon>
        <taxon>Fungi</taxon>
        <taxon>Dikarya</taxon>
        <taxon>Ascomycota</taxon>
        <taxon>Pezizomycotina</taxon>
        <taxon>Sordariomycetes</taxon>
        <taxon>Hypocreomycetidae</taxon>
        <taxon>Glomerellales</taxon>
        <taxon>Glomerellaceae</taxon>
        <taxon>Colletotrichum</taxon>
        <taxon>Colletotrichum destructivum species complex</taxon>
    </lineage>
</organism>
<evidence type="ECO:0000256" key="1">
    <source>
        <dbReference type="SAM" id="SignalP"/>
    </source>
</evidence>
<accession>H1V8H4</accession>
<protein>
    <submittedName>
        <fullName evidence="2">Uncharacterized protein</fullName>
    </submittedName>
</protein>
<dbReference type="STRING" id="759273.H1V8H4"/>
<reference evidence="3" key="1">
    <citation type="journal article" date="2012" name="Nat. Genet.">
        <title>Lifestyle transitions in plant pathogenic Colletotrichum fungi deciphered by genome and transcriptome analyses.</title>
        <authorList>
            <person name="O'Connell R.J."/>
            <person name="Thon M.R."/>
            <person name="Hacquard S."/>
            <person name="Amyotte S.G."/>
            <person name="Kleemann J."/>
            <person name="Torres M.F."/>
            <person name="Damm U."/>
            <person name="Buiate E.A."/>
            <person name="Epstein L."/>
            <person name="Alkan N."/>
            <person name="Altmueller J."/>
            <person name="Alvarado-Balderrama L."/>
            <person name="Bauser C.A."/>
            <person name="Becker C."/>
            <person name="Birren B.W."/>
            <person name="Chen Z."/>
            <person name="Choi J."/>
            <person name="Crouch J.A."/>
            <person name="Duvick J.P."/>
            <person name="Farman M.A."/>
            <person name="Gan P."/>
            <person name="Heiman D."/>
            <person name="Henrissat B."/>
            <person name="Howard R.J."/>
            <person name="Kabbage M."/>
            <person name="Koch C."/>
            <person name="Kracher B."/>
            <person name="Kubo Y."/>
            <person name="Law A.D."/>
            <person name="Lebrun M.-H."/>
            <person name="Lee Y.-H."/>
            <person name="Miyara I."/>
            <person name="Moore N."/>
            <person name="Neumann U."/>
            <person name="Nordstroem K."/>
            <person name="Panaccione D.G."/>
            <person name="Panstruga R."/>
            <person name="Place M."/>
            <person name="Proctor R.H."/>
            <person name="Prusky D."/>
            <person name="Rech G."/>
            <person name="Reinhardt R."/>
            <person name="Rollins J.A."/>
            <person name="Rounsley S."/>
            <person name="Schardl C.L."/>
            <person name="Schwartz D.C."/>
            <person name="Shenoy N."/>
            <person name="Shirasu K."/>
            <person name="Sikhakolli U.R."/>
            <person name="Stueber K."/>
            <person name="Sukno S.A."/>
            <person name="Sweigard J.A."/>
            <person name="Takano Y."/>
            <person name="Takahara H."/>
            <person name="Trail F."/>
            <person name="van der Does H.C."/>
            <person name="Voll L.M."/>
            <person name="Will I."/>
            <person name="Young S."/>
            <person name="Zeng Q."/>
            <person name="Zhang J."/>
            <person name="Zhou S."/>
            <person name="Dickman M.B."/>
            <person name="Schulze-Lefert P."/>
            <person name="Ver Loren van Themaat E."/>
            <person name="Ma L.-J."/>
            <person name="Vaillancourt L.J."/>
        </authorList>
    </citation>
    <scope>NUCLEOTIDE SEQUENCE [LARGE SCALE GENOMIC DNA]</scope>
    <source>
        <strain evidence="3">IMI 349063</strain>
    </source>
</reference>
<dbReference type="eggNOG" id="ENOG502RZDE">
    <property type="taxonomic scope" value="Eukaryota"/>
</dbReference>
<dbReference type="HOGENOM" id="CLU_030655_0_0_1"/>
<dbReference type="EMBL" id="CACQ02002022">
    <property type="protein sequence ID" value="CCF36527.1"/>
    <property type="molecule type" value="Genomic_DNA"/>
</dbReference>
<dbReference type="AlphaFoldDB" id="H1V8H4"/>
<gene>
    <name evidence="2" type="ORF">CH063_08081</name>
</gene>
<feature type="signal peptide" evidence="1">
    <location>
        <begin position="1"/>
        <end position="15"/>
    </location>
</feature>